<name>A0A951MD93_9BACT</name>
<dbReference type="AlphaFoldDB" id="A0A951MD93"/>
<dbReference type="RefSeq" id="WP_219289487.1">
    <property type="nucleotide sequence ID" value="NZ_RPHB01000005.1"/>
</dbReference>
<organism evidence="1 2">
    <name type="scientific">Arthrospiribacter ruber</name>
    <dbReference type="NCBI Taxonomy" id="2487934"/>
    <lineage>
        <taxon>Bacteria</taxon>
        <taxon>Pseudomonadati</taxon>
        <taxon>Bacteroidota</taxon>
        <taxon>Cytophagia</taxon>
        <taxon>Cytophagales</taxon>
        <taxon>Cyclobacteriaceae</taxon>
        <taxon>Arthrospiribacter</taxon>
    </lineage>
</organism>
<protein>
    <submittedName>
        <fullName evidence="1">Uncharacterized protein</fullName>
    </submittedName>
</protein>
<evidence type="ECO:0000313" key="1">
    <source>
        <dbReference type="EMBL" id="MBW3468327.1"/>
    </source>
</evidence>
<accession>A0A951MD93</accession>
<dbReference type="Proteomes" id="UP000727490">
    <property type="component" value="Unassembled WGS sequence"/>
</dbReference>
<reference evidence="1 2" key="1">
    <citation type="journal article" date="2020" name="Syst. Appl. Microbiol.">
        <title>Arthrospiribacter ruber gen. nov., sp. nov., a novel bacterium isolated from Arthrospira cultures.</title>
        <authorList>
            <person name="Waleron M."/>
            <person name="Misztak A."/>
            <person name="Waleron M.M."/>
            <person name="Furmaniak M."/>
            <person name="Mrozik A."/>
            <person name="Waleron K."/>
        </authorList>
    </citation>
    <scope>NUCLEOTIDE SEQUENCE [LARGE SCALE GENOMIC DNA]</scope>
    <source>
        <strain evidence="1 2">DPMB0001</strain>
    </source>
</reference>
<sequence length="169" mass="19692">MKIKFASRINFKVFKRDIQLCLFLLLIPCIFSCHDFEEEATESLLGNWYVNEAWVTFGPAPNAQDSVWRFEGAVGNFLFDSKSVTYQYLQDDLKQTGQSPYVLTKERVRQGFVRETKLQLQLSDSEYEITFGDNSRNSHRKASEMTMINLKVDLFPDIHSTIILYLNKN</sequence>
<keyword evidence="2" id="KW-1185">Reference proteome</keyword>
<evidence type="ECO:0000313" key="2">
    <source>
        <dbReference type="Proteomes" id="UP000727490"/>
    </source>
</evidence>
<proteinExistence type="predicted"/>
<gene>
    <name evidence="1" type="ORF">EGN73_10965</name>
</gene>
<comment type="caution">
    <text evidence="1">The sequence shown here is derived from an EMBL/GenBank/DDBJ whole genome shotgun (WGS) entry which is preliminary data.</text>
</comment>
<dbReference type="EMBL" id="RPHB01000005">
    <property type="protein sequence ID" value="MBW3468327.1"/>
    <property type="molecule type" value="Genomic_DNA"/>
</dbReference>